<gene>
    <name evidence="3" type="ORF">SDC9_96966</name>
</gene>
<evidence type="ECO:0000259" key="2">
    <source>
        <dbReference type="Pfam" id="PF03432"/>
    </source>
</evidence>
<protein>
    <recommendedName>
        <fullName evidence="2">MobA/VirD2-like nuclease domain-containing protein</fullName>
    </recommendedName>
</protein>
<organism evidence="3">
    <name type="scientific">bioreactor metagenome</name>
    <dbReference type="NCBI Taxonomy" id="1076179"/>
    <lineage>
        <taxon>unclassified sequences</taxon>
        <taxon>metagenomes</taxon>
        <taxon>ecological metagenomes</taxon>
    </lineage>
</organism>
<name>A0A645AAK4_9ZZZZ</name>
<feature type="domain" description="MobA/VirD2-like nuclease" evidence="2">
    <location>
        <begin position="59"/>
        <end position="180"/>
    </location>
</feature>
<evidence type="ECO:0000313" key="3">
    <source>
        <dbReference type="EMBL" id="MPM50230.1"/>
    </source>
</evidence>
<dbReference type="InterPro" id="IPR005094">
    <property type="entry name" value="Endonuclease_MobA/VirD2"/>
</dbReference>
<accession>A0A645AAK4</accession>
<comment type="caution">
    <text evidence="3">The sequence shown here is derived from an EMBL/GenBank/DDBJ whole genome shotgun (WGS) entry which is preliminary data.</text>
</comment>
<sequence>MYQNGAAGNSRLFRYAGKEARSIATTYFRPYKTSPYMTAQQTMRDRFDYGLNPQKCGAASAYLCDPKTADLEFLLVKNQYEAETGRRADDGNLFYQIRQAFPYGEVTPEEANRIGYETAMRWTKGRYQFFVVTHTDKEHTHNHIYYNSTAYDRSRKYHNFWGSTFAVRRLSDRVCLEHGLSIVKNPKQHSKGKYKHYGQWQDDNGGKEPTFQQRLKDQINACLAEKPVSFDAFLHMMTAAGFEVKHGRGGAISFRALAYGQEKFTRLRSDTLGEGYGPEALRAIIEGRTPPPAGRSRLPAGSTGSLGGGINLLVDIQAKMKEGKGPAYENWATVYNLKQMAATLQFLQENNLLEYAQLEMRTAQASDRFHALAGELREVEAALSVNTELKAASVDYAKNRAVFDDYKAAGYSKAYLAEHEGELALYRAAEATFRRLLDGQKLPQNGRAENGGPGAHGTKKSRLSGIPGGKKRRCGMLLRRKEILITCSGSPGRRRTRKCGVSCMTQQLLLDEMSRGGRVWGGSPTSDFSARKISTVATVELLAIPRSP</sequence>
<dbReference type="Pfam" id="PF03432">
    <property type="entry name" value="Relaxase"/>
    <property type="match status" value="1"/>
</dbReference>
<feature type="region of interest" description="Disordered" evidence="1">
    <location>
        <begin position="440"/>
        <end position="469"/>
    </location>
</feature>
<dbReference type="EMBL" id="VSSQ01012875">
    <property type="protein sequence ID" value="MPM50230.1"/>
    <property type="molecule type" value="Genomic_DNA"/>
</dbReference>
<dbReference type="AlphaFoldDB" id="A0A645AAK4"/>
<reference evidence="3" key="1">
    <citation type="submission" date="2019-08" db="EMBL/GenBank/DDBJ databases">
        <authorList>
            <person name="Kucharzyk K."/>
            <person name="Murdoch R.W."/>
            <person name="Higgins S."/>
            <person name="Loffler F."/>
        </authorList>
    </citation>
    <scope>NUCLEOTIDE SEQUENCE</scope>
</reference>
<evidence type="ECO:0000256" key="1">
    <source>
        <dbReference type="SAM" id="MobiDB-lite"/>
    </source>
</evidence>
<proteinExistence type="predicted"/>